<reference evidence="1 2" key="1">
    <citation type="journal article" date="2018" name="Nat. Biotechnol.">
        <title>A standardized bacterial taxonomy based on genome phylogeny substantially revises the tree of life.</title>
        <authorList>
            <person name="Parks D.H."/>
            <person name="Chuvochina M."/>
            <person name="Waite D.W."/>
            <person name="Rinke C."/>
            <person name="Skarshewski A."/>
            <person name="Chaumeil P.A."/>
            <person name="Hugenholtz P."/>
        </authorList>
    </citation>
    <scope>NUCLEOTIDE SEQUENCE [LARGE SCALE GENOMIC DNA]</scope>
    <source>
        <strain evidence="1">UBA9669</strain>
    </source>
</reference>
<evidence type="ECO:0000313" key="2">
    <source>
        <dbReference type="Proteomes" id="UP000263596"/>
    </source>
</evidence>
<accession>A0A3D2SQW1</accession>
<name>A0A3D2SQW1_9GAMM</name>
<sequence length="64" mass="7469">MKEKKDLNVKFLSRLRHFNLRKLGAALVIGNALYFSYSIYVHHDISPQTLAMQDHQNNSIQLIK</sequence>
<organism evidence="1 2">
    <name type="scientific">Acinetobacter ursingii</name>
    <dbReference type="NCBI Taxonomy" id="108980"/>
    <lineage>
        <taxon>Bacteria</taxon>
        <taxon>Pseudomonadati</taxon>
        <taxon>Pseudomonadota</taxon>
        <taxon>Gammaproteobacteria</taxon>
        <taxon>Moraxellales</taxon>
        <taxon>Moraxellaceae</taxon>
        <taxon>Acinetobacter</taxon>
    </lineage>
</organism>
<dbReference type="Proteomes" id="UP000263596">
    <property type="component" value="Unassembled WGS sequence"/>
</dbReference>
<proteinExistence type="predicted"/>
<dbReference type="AlphaFoldDB" id="A0A3D2SQW1"/>
<gene>
    <name evidence="1" type="ORF">DHW29_14020</name>
</gene>
<protein>
    <submittedName>
        <fullName evidence="1">Uncharacterized protein</fullName>
    </submittedName>
</protein>
<comment type="caution">
    <text evidence="1">The sequence shown here is derived from an EMBL/GenBank/DDBJ whole genome shotgun (WGS) entry which is preliminary data.</text>
</comment>
<evidence type="ECO:0000313" key="1">
    <source>
        <dbReference type="EMBL" id="HCK31182.1"/>
    </source>
</evidence>
<dbReference type="EMBL" id="DPVE01000243">
    <property type="protein sequence ID" value="HCK31182.1"/>
    <property type="molecule type" value="Genomic_DNA"/>
</dbReference>